<comment type="function">
    <text evidence="2 7">Methylates the carboxyl group of the C-terminal leucine residue of protein phosphatase 2A catalytic subunits to form alpha-leucine ester residues.</text>
</comment>
<dbReference type="EC" id="2.1.1.233" evidence="7"/>
<keyword evidence="4 7" id="KW-0489">Methyltransferase</keyword>
<gene>
    <name evidence="9" type="ORF">LARSCL_LOCUS19503</name>
</gene>
<dbReference type="InterPro" id="IPR016651">
    <property type="entry name" value="LCMT1"/>
</dbReference>
<evidence type="ECO:0000256" key="8">
    <source>
        <dbReference type="PIRSR" id="PIRSR016305-1"/>
    </source>
</evidence>
<evidence type="ECO:0000256" key="5">
    <source>
        <dbReference type="ARBA" id="ARBA00022679"/>
    </source>
</evidence>
<evidence type="ECO:0000313" key="9">
    <source>
        <dbReference type="EMBL" id="CAL1295838.1"/>
    </source>
</evidence>
<comment type="catalytic activity">
    <reaction evidence="1 7">
        <text>[phosphatase 2A protein]-C-terminal L-leucine + S-adenosyl-L-methionine = [phosphatase 2A protein]-C-terminal L-leucine methyl ester + S-adenosyl-L-homocysteine</text>
        <dbReference type="Rhea" id="RHEA:48544"/>
        <dbReference type="Rhea" id="RHEA-COMP:12134"/>
        <dbReference type="Rhea" id="RHEA-COMP:12135"/>
        <dbReference type="ChEBI" id="CHEBI:57856"/>
        <dbReference type="ChEBI" id="CHEBI:59789"/>
        <dbReference type="ChEBI" id="CHEBI:90516"/>
        <dbReference type="ChEBI" id="CHEBI:90517"/>
        <dbReference type="EC" id="2.1.1.233"/>
    </reaction>
</comment>
<sequence length="317" mass="36146">MLSASIMCEDDAVIATNDDAALCKRYAVAKGYWSDPYIEYFIKSTSERKAPEISRGYYARVMGMKILLDQFLTTTNYNCQVINIGAGFDTLYWRLKDENVSLKSFIEVDLPPVTSRKCYIIRNRKNLLRMVATEDDDIQFSSCELHAGEYHLVGADIRNTGELETKLLSGLVDTSLPTVFLAECVLVYNEEHLTSALLKWVAEHFRTALFVTYEQVNMGDKFGSVMIENLKKRGCNLAGVSVCSDLESQRRRFTSAGWDGAKAWDMMEVYQHLPSPDVDRVEHLEFLDEQELLQQLLQHYCITVAYRGESLEDIGFN</sequence>
<keyword evidence="10" id="KW-1185">Reference proteome</keyword>
<evidence type="ECO:0000313" key="10">
    <source>
        <dbReference type="Proteomes" id="UP001497382"/>
    </source>
</evidence>
<comment type="caution">
    <text evidence="9">The sequence shown here is derived from an EMBL/GenBank/DDBJ whole genome shotgun (WGS) entry which is preliminary data.</text>
</comment>
<comment type="similarity">
    <text evidence="3 7">Belongs to the methyltransferase superfamily. LCMT family.</text>
</comment>
<dbReference type="GO" id="GO:0009966">
    <property type="term" value="P:regulation of signal transduction"/>
    <property type="evidence" value="ECO:0007669"/>
    <property type="project" value="UniProtKB-ARBA"/>
</dbReference>
<dbReference type="EMBL" id="CAXIEN010000381">
    <property type="protein sequence ID" value="CAL1295838.1"/>
    <property type="molecule type" value="Genomic_DNA"/>
</dbReference>
<evidence type="ECO:0000256" key="4">
    <source>
        <dbReference type="ARBA" id="ARBA00022603"/>
    </source>
</evidence>
<dbReference type="GO" id="GO:0005829">
    <property type="term" value="C:cytosol"/>
    <property type="evidence" value="ECO:0007669"/>
    <property type="project" value="TreeGrafter"/>
</dbReference>
<dbReference type="GO" id="GO:0018423">
    <property type="term" value="F:protein C-terminal leucine carboxyl O-methyltransferase activity"/>
    <property type="evidence" value="ECO:0007669"/>
    <property type="project" value="UniProtKB-EC"/>
</dbReference>
<dbReference type="Gene3D" id="3.40.50.150">
    <property type="entry name" value="Vaccinia Virus protein VP39"/>
    <property type="match status" value="1"/>
</dbReference>
<feature type="binding site" evidence="8">
    <location>
        <position position="85"/>
    </location>
    <ligand>
        <name>S-adenosyl-L-methionine</name>
        <dbReference type="ChEBI" id="CHEBI:59789"/>
    </ligand>
</feature>
<dbReference type="Pfam" id="PF04072">
    <property type="entry name" value="LCM"/>
    <property type="match status" value="1"/>
</dbReference>
<feature type="binding site" evidence="8">
    <location>
        <position position="183"/>
    </location>
    <ligand>
        <name>S-adenosyl-L-methionine</name>
        <dbReference type="ChEBI" id="CHEBI:59789"/>
    </ligand>
</feature>
<dbReference type="InterPro" id="IPR007213">
    <property type="entry name" value="Ppm1/Ppm2/Tcmp"/>
</dbReference>
<keyword evidence="6 7" id="KW-0949">S-adenosyl-L-methionine</keyword>
<dbReference type="Proteomes" id="UP001497382">
    <property type="component" value="Unassembled WGS sequence"/>
</dbReference>
<dbReference type="SUPFAM" id="SSF53335">
    <property type="entry name" value="S-adenosyl-L-methionine-dependent methyltransferases"/>
    <property type="match status" value="1"/>
</dbReference>
<keyword evidence="5 7" id="KW-0808">Transferase</keyword>
<dbReference type="PANTHER" id="PTHR13600">
    <property type="entry name" value="LEUCINE CARBOXYL METHYLTRANSFERASE"/>
    <property type="match status" value="1"/>
</dbReference>
<reference evidence="9 10" key="1">
    <citation type="submission" date="2024-04" db="EMBL/GenBank/DDBJ databases">
        <authorList>
            <person name="Rising A."/>
            <person name="Reimegard J."/>
            <person name="Sonavane S."/>
            <person name="Akerstrom W."/>
            <person name="Nylinder S."/>
            <person name="Hedman E."/>
            <person name="Kallberg Y."/>
        </authorList>
    </citation>
    <scope>NUCLEOTIDE SEQUENCE [LARGE SCALE GENOMIC DNA]</scope>
</reference>
<protein>
    <recommendedName>
        <fullName evidence="7">Leucine carboxyl methyltransferase 1</fullName>
        <ecNumber evidence="7">2.1.1.233</ecNumber>
    </recommendedName>
</protein>
<name>A0AAV2BHY7_9ARAC</name>
<evidence type="ECO:0000256" key="6">
    <source>
        <dbReference type="ARBA" id="ARBA00022691"/>
    </source>
</evidence>
<dbReference type="PANTHER" id="PTHR13600:SF33">
    <property type="entry name" value="LEUCINE CARBOXYL METHYLTRANSFERASE 1"/>
    <property type="match status" value="1"/>
</dbReference>
<evidence type="ECO:0000256" key="7">
    <source>
        <dbReference type="PIRNR" id="PIRNR016305"/>
    </source>
</evidence>
<feature type="binding site" evidence="8">
    <location>
        <position position="60"/>
    </location>
    <ligand>
        <name>S-adenosyl-L-methionine</name>
        <dbReference type="ChEBI" id="CHEBI:59789"/>
    </ligand>
</feature>
<organism evidence="9 10">
    <name type="scientific">Larinioides sclopetarius</name>
    <dbReference type="NCBI Taxonomy" id="280406"/>
    <lineage>
        <taxon>Eukaryota</taxon>
        <taxon>Metazoa</taxon>
        <taxon>Ecdysozoa</taxon>
        <taxon>Arthropoda</taxon>
        <taxon>Chelicerata</taxon>
        <taxon>Arachnida</taxon>
        <taxon>Araneae</taxon>
        <taxon>Araneomorphae</taxon>
        <taxon>Entelegynae</taxon>
        <taxon>Araneoidea</taxon>
        <taxon>Araneidae</taxon>
        <taxon>Larinioides</taxon>
    </lineage>
</organism>
<evidence type="ECO:0000256" key="1">
    <source>
        <dbReference type="ARBA" id="ARBA00000724"/>
    </source>
</evidence>
<dbReference type="AlphaFoldDB" id="A0AAV2BHY7"/>
<evidence type="ECO:0000256" key="2">
    <source>
        <dbReference type="ARBA" id="ARBA00003455"/>
    </source>
</evidence>
<dbReference type="GO" id="GO:0032259">
    <property type="term" value="P:methylation"/>
    <property type="evidence" value="ECO:0007669"/>
    <property type="project" value="UniProtKB-KW"/>
</dbReference>
<dbReference type="InterPro" id="IPR029063">
    <property type="entry name" value="SAM-dependent_MTases_sf"/>
</dbReference>
<proteinExistence type="inferred from homology"/>
<feature type="binding site" evidence="8">
    <location>
        <begin position="156"/>
        <end position="157"/>
    </location>
    <ligand>
        <name>S-adenosyl-L-methionine</name>
        <dbReference type="ChEBI" id="CHEBI:59789"/>
    </ligand>
</feature>
<dbReference type="PIRSF" id="PIRSF016305">
    <property type="entry name" value="LCM_mtfrase"/>
    <property type="match status" value="1"/>
</dbReference>
<accession>A0AAV2BHY7</accession>
<dbReference type="FunFam" id="3.40.50.150:FF:000092">
    <property type="entry name" value="Leucine carboxyl methyltransferase 1"/>
    <property type="match status" value="1"/>
</dbReference>
<evidence type="ECO:0000256" key="3">
    <source>
        <dbReference type="ARBA" id="ARBA00010703"/>
    </source>
</evidence>